<accession>A0A833P3H6</accession>
<evidence type="ECO:0000313" key="2">
    <source>
        <dbReference type="Proteomes" id="UP000488506"/>
    </source>
</evidence>
<evidence type="ECO:0008006" key="3">
    <source>
        <dbReference type="Google" id="ProtNLM"/>
    </source>
</evidence>
<protein>
    <recommendedName>
        <fullName evidence="3">Restriction endonuclease type II DpnII-like domain-containing protein</fullName>
    </recommendedName>
</protein>
<gene>
    <name evidence="1" type="ORF">FD145_397</name>
</gene>
<evidence type="ECO:0000313" key="1">
    <source>
        <dbReference type="EMBL" id="KAF0134829.1"/>
    </source>
</evidence>
<dbReference type="AlphaFoldDB" id="A0A833P3H6"/>
<reference evidence="1 2" key="1">
    <citation type="submission" date="2019-12" db="EMBL/GenBank/DDBJ databases">
        <authorList>
            <person name="Wolfe R."/>
            <person name="Danczak R."/>
            <person name="Wilkins M."/>
        </authorList>
    </citation>
    <scope>NUCLEOTIDE SEQUENCE [LARGE SCALE GENOMIC DNA]</scope>
    <source>
        <strain evidence="1">X2_MaxBin.013</strain>
    </source>
</reference>
<proteinExistence type="predicted"/>
<dbReference type="EMBL" id="WPAF01000004">
    <property type="protein sequence ID" value="KAF0134829.1"/>
    <property type="molecule type" value="Genomic_DNA"/>
</dbReference>
<name>A0A833P3H6_UNCSA</name>
<dbReference type="Proteomes" id="UP000488506">
    <property type="component" value="Unassembled WGS sequence"/>
</dbReference>
<comment type="caution">
    <text evidence="1">The sequence shown here is derived from an EMBL/GenBank/DDBJ whole genome shotgun (WGS) entry which is preliminary data.</text>
</comment>
<sequence length="311" mass="36346">MDNIDLFEYSLKNIEQIFDAANKKEKLVITKSSKKKNEPIRNNESLINLITTYHTMYGKLTKIQDDELIGEIDSILFNNEHMNYTAFSQYLMVWDMPYSALRDEKERKQLLRKLIKKYIKDRHQMYTSHGYSNIVLQVLADNYSHKRGGSTGANKIIMFVERAGIKKYHEDNDIDKDSFYLLPDKGGKKYFKDICKEHNINFKWSRSKQGKMPDCYIQKAPNAWIIEHKHKKGGGGGQYSQIVEIVDFLKYTEKNVSYVAFLDGILFNELINASSDTKMSKAKKDIYKYLKINKNNYFVNTAGFSRLLQSI</sequence>
<organism evidence="1 2">
    <name type="scientific">Candidatus Saganbacteria bacterium</name>
    <dbReference type="NCBI Taxonomy" id="2575572"/>
    <lineage>
        <taxon>Bacteria</taxon>
        <taxon>Bacillati</taxon>
        <taxon>Saganbacteria</taxon>
    </lineage>
</organism>